<evidence type="ECO:0000256" key="3">
    <source>
        <dbReference type="ARBA" id="ARBA00022777"/>
    </source>
</evidence>
<evidence type="ECO:0000256" key="2">
    <source>
        <dbReference type="ARBA" id="ARBA00022679"/>
    </source>
</evidence>
<keyword evidence="1" id="KW-0597">Phosphoprotein</keyword>
<dbReference type="Pfam" id="PF14501">
    <property type="entry name" value="HATPase_c_5"/>
    <property type="match status" value="1"/>
</dbReference>
<feature type="coiled-coil region" evidence="4">
    <location>
        <begin position="100"/>
        <end position="179"/>
    </location>
</feature>
<dbReference type="SUPFAM" id="SSF55874">
    <property type="entry name" value="ATPase domain of HSP90 chaperone/DNA topoisomerase II/histidine kinase"/>
    <property type="match status" value="1"/>
</dbReference>
<feature type="transmembrane region" description="Helical" evidence="5">
    <location>
        <begin position="62"/>
        <end position="95"/>
    </location>
</feature>
<keyword evidence="4" id="KW-0175">Coiled coil</keyword>
<dbReference type="Proteomes" id="UP000030008">
    <property type="component" value="Unassembled WGS sequence"/>
</dbReference>
<keyword evidence="5" id="KW-0812">Transmembrane</keyword>
<dbReference type="InterPro" id="IPR032834">
    <property type="entry name" value="NatK-like_C"/>
</dbReference>
<accession>A0A099I4H6</accession>
<dbReference type="SUPFAM" id="SSF55890">
    <property type="entry name" value="Sporulation response regulatory protein Spo0B"/>
    <property type="match status" value="1"/>
</dbReference>
<dbReference type="GO" id="GO:0000155">
    <property type="term" value="F:phosphorelay sensor kinase activity"/>
    <property type="evidence" value="ECO:0007669"/>
    <property type="project" value="InterPro"/>
</dbReference>
<gene>
    <name evidence="7" type="ORF">CIAN88_16025</name>
</gene>
<sequence>MQILILLPLLVHLWLLRKQRNRLLLEGAASLIVFSALLYTGDRWLYAAFLLLIFILDTGGEYILHIIVPVFILLTWPLSYAPFVWTLMELVLVLYDKLMIRSYEQQLQEYQNKVFDRQVQEVEHMYTTMRAWRHDYHNHLQNLKAKLRKAEVEESLGYLNELEQELDDIRQLVETGNANMDAILNSKLSLALAQGIDIHVKASVPESIPFQDTDMCALLGNLTDNAVEACAKVKEQPFLRLYIGLYKGQLYISCTNATSEVVRKLDADYVTRKRGNHGHGLKRMDLIVEKYDGFIQRKNEPGVFTTEIMLPLQESEILGRKML</sequence>
<keyword evidence="3 7" id="KW-0418">Kinase</keyword>
<proteinExistence type="predicted"/>
<dbReference type="GO" id="GO:0042802">
    <property type="term" value="F:identical protein binding"/>
    <property type="evidence" value="ECO:0007669"/>
    <property type="project" value="TreeGrafter"/>
</dbReference>
<keyword evidence="5" id="KW-1133">Transmembrane helix</keyword>
<comment type="caution">
    <text evidence="7">The sequence shown here is derived from an EMBL/GenBank/DDBJ whole genome shotgun (WGS) entry which is preliminary data.</text>
</comment>
<feature type="transmembrane region" description="Helical" evidence="5">
    <location>
        <begin position="23"/>
        <end position="56"/>
    </location>
</feature>
<evidence type="ECO:0000256" key="4">
    <source>
        <dbReference type="SAM" id="Coils"/>
    </source>
</evidence>
<evidence type="ECO:0000259" key="6">
    <source>
        <dbReference type="Pfam" id="PF14501"/>
    </source>
</evidence>
<protein>
    <submittedName>
        <fullName evidence="7">Histidine kinase</fullName>
    </submittedName>
</protein>
<name>A0A099I4H6_CLOIN</name>
<evidence type="ECO:0000256" key="5">
    <source>
        <dbReference type="SAM" id="Phobius"/>
    </source>
</evidence>
<dbReference type="AlphaFoldDB" id="A0A099I4H6"/>
<dbReference type="EMBL" id="JQIF01000078">
    <property type="protein sequence ID" value="KGJ52162.1"/>
    <property type="molecule type" value="Genomic_DNA"/>
</dbReference>
<evidence type="ECO:0000256" key="1">
    <source>
        <dbReference type="ARBA" id="ARBA00022553"/>
    </source>
</evidence>
<evidence type="ECO:0000313" key="8">
    <source>
        <dbReference type="Proteomes" id="UP000030008"/>
    </source>
</evidence>
<dbReference type="PANTHER" id="PTHR40448:SF1">
    <property type="entry name" value="TWO-COMPONENT SENSOR HISTIDINE KINASE"/>
    <property type="match status" value="1"/>
</dbReference>
<dbReference type="InterPro" id="IPR036890">
    <property type="entry name" value="HATPase_C_sf"/>
</dbReference>
<dbReference type="PANTHER" id="PTHR40448">
    <property type="entry name" value="TWO-COMPONENT SENSOR HISTIDINE KINASE"/>
    <property type="match status" value="1"/>
</dbReference>
<dbReference type="Gene3D" id="3.30.565.10">
    <property type="entry name" value="Histidine kinase-like ATPase, C-terminal domain"/>
    <property type="match status" value="1"/>
</dbReference>
<feature type="domain" description="Sensor histidine kinase NatK-like C-terminal" evidence="6">
    <location>
        <begin position="213"/>
        <end position="311"/>
    </location>
</feature>
<dbReference type="CDD" id="cd16935">
    <property type="entry name" value="HATPase_AgrC-ComD-like"/>
    <property type="match status" value="1"/>
</dbReference>
<reference evidence="7 8" key="1">
    <citation type="submission" date="2014-08" db="EMBL/GenBank/DDBJ databases">
        <title>Clostridium innocuum, an unnegligible vancomycin-resistant pathogen causing extra-intestinal infections.</title>
        <authorList>
            <person name="Feng Y."/>
            <person name="Chiu C.-H."/>
        </authorList>
    </citation>
    <scope>NUCLEOTIDE SEQUENCE [LARGE SCALE GENOMIC DNA]</scope>
    <source>
        <strain evidence="7 8">AN88</strain>
    </source>
</reference>
<evidence type="ECO:0000313" key="7">
    <source>
        <dbReference type="EMBL" id="KGJ52162.1"/>
    </source>
</evidence>
<keyword evidence="2" id="KW-0808">Transferase</keyword>
<dbReference type="InterPro" id="IPR016120">
    <property type="entry name" value="Sig_transdc_His_kin_SpoOB"/>
</dbReference>
<dbReference type="RefSeq" id="WP_044906630.1">
    <property type="nucleotide sequence ID" value="NZ_JAHOAT010000006.1"/>
</dbReference>
<keyword evidence="5" id="KW-0472">Membrane</keyword>
<organism evidence="7 8">
    <name type="scientific">Clostridium innocuum</name>
    <dbReference type="NCBI Taxonomy" id="1522"/>
    <lineage>
        <taxon>Bacteria</taxon>
        <taxon>Bacillati</taxon>
        <taxon>Bacillota</taxon>
        <taxon>Clostridia</taxon>
        <taxon>Eubacteriales</taxon>
        <taxon>Clostridiaceae</taxon>
        <taxon>Clostridium</taxon>
    </lineage>
</organism>